<dbReference type="InterPro" id="IPR050796">
    <property type="entry name" value="SCF_F-box_component"/>
</dbReference>
<dbReference type="OrthoDB" id="1089231at2759"/>
<proteinExistence type="predicted"/>
<dbReference type="KEGG" id="rsz:108808479"/>
<sequence length="396" mass="46042">MHKILFMIDHRSVAMMRCTNRSLQTHTNDPDFESEYSSRVGSGLVHISPYSSYYLSYNPSGDFRSLKMTVWKTHILGSCSGFLLLLFDDDLLCVVNPLTKKFRFVNQSRLMRLSRVLNYAHHRQKRKHLGFAVDRTTKRFKIVHMIDLGETYKFEINAGNSWRRPKTKLTCYSSDLMKTPVYLDGSLHWLRNDGSIVAFNLETEQARLIPIKFPQVNSLKTLFAVGNRRLTLISATEKDIYVYALESILNDPKWVLVNQIMNVVADIKRPSYWNLEAYEGKCLVLRENSKREEIGLYYNRVVHVYDLTTNKRVFMDSIPGWFNVNQVFFQFTPSTSYVVGLDEILPCDDTCISSLSTIMAMVDERSSEKVENQLRKRSAEHNLLQHQSAYKKTRLV</sequence>
<organism evidence="2 3">
    <name type="scientific">Raphanus sativus</name>
    <name type="common">Radish</name>
    <name type="synonym">Raphanus raphanistrum var. sativus</name>
    <dbReference type="NCBI Taxonomy" id="3726"/>
    <lineage>
        <taxon>Eukaryota</taxon>
        <taxon>Viridiplantae</taxon>
        <taxon>Streptophyta</taxon>
        <taxon>Embryophyta</taxon>
        <taxon>Tracheophyta</taxon>
        <taxon>Spermatophyta</taxon>
        <taxon>Magnoliopsida</taxon>
        <taxon>eudicotyledons</taxon>
        <taxon>Gunneridae</taxon>
        <taxon>Pentapetalae</taxon>
        <taxon>rosids</taxon>
        <taxon>malvids</taxon>
        <taxon>Brassicales</taxon>
        <taxon>Brassicaceae</taxon>
        <taxon>Brassiceae</taxon>
        <taxon>Raphanus</taxon>
    </lineage>
</organism>
<evidence type="ECO:0000313" key="2">
    <source>
        <dbReference type="Proteomes" id="UP000504610"/>
    </source>
</evidence>
<evidence type="ECO:0000313" key="3">
    <source>
        <dbReference type="RefSeq" id="XP_018436117.1"/>
    </source>
</evidence>
<dbReference type="PANTHER" id="PTHR31672">
    <property type="entry name" value="BNACNNG10540D PROTEIN"/>
    <property type="match status" value="1"/>
</dbReference>
<dbReference type="PANTHER" id="PTHR31672:SF13">
    <property type="entry name" value="F-BOX PROTEIN CPR30-LIKE"/>
    <property type="match status" value="1"/>
</dbReference>
<name>A0A6J0JKF8_RAPSA</name>
<evidence type="ECO:0000259" key="1">
    <source>
        <dbReference type="Pfam" id="PF07734"/>
    </source>
</evidence>
<dbReference type="InterPro" id="IPR017451">
    <property type="entry name" value="F-box-assoc_interact_dom"/>
</dbReference>
<dbReference type="InterPro" id="IPR006527">
    <property type="entry name" value="F-box-assoc_dom_typ1"/>
</dbReference>
<dbReference type="RefSeq" id="XP_018436117.1">
    <property type="nucleotide sequence ID" value="XM_018580615.2"/>
</dbReference>
<protein>
    <submittedName>
        <fullName evidence="3">F-box protein At1g57580</fullName>
    </submittedName>
</protein>
<dbReference type="Pfam" id="PF07734">
    <property type="entry name" value="FBA_1"/>
    <property type="match status" value="1"/>
</dbReference>
<dbReference type="Proteomes" id="UP000504610">
    <property type="component" value="Chromosome 6"/>
</dbReference>
<dbReference type="GeneID" id="108808479"/>
<reference evidence="2" key="1">
    <citation type="journal article" date="2019" name="Database">
        <title>The radish genome database (RadishGD): an integrated information resource for radish genomics.</title>
        <authorList>
            <person name="Yu H.J."/>
            <person name="Baek S."/>
            <person name="Lee Y.J."/>
            <person name="Cho A."/>
            <person name="Mun J.H."/>
        </authorList>
    </citation>
    <scope>NUCLEOTIDE SEQUENCE [LARGE SCALE GENOMIC DNA]</scope>
    <source>
        <strain evidence="2">cv. WK10039</strain>
    </source>
</reference>
<keyword evidence="2" id="KW-1185">Reference proteome</keyword>
<feature type="domain" description="F-box associated beta-propeller type 1" evidence="1">
    <location>
        <begin position="71"/>
        <end position="252"/>
    </location>
</feature>
<dbReference type="NCBIfam" id="TIGR01640">
    <property type="entry name" value="F_box_assoc_1"/>
    <property type="match status" value="1"/>
</dbReference>
<dbReference type="AlphaFoldDB" id="A0A6J0JKF8"/>
<gene>
    <name evidence="3" type="primary">LOC108808479</name>
</gene>
<reference evidence="3" key="2">
    <citation type="submission" date="2025-08" db="UniProtKB">
        <authorList>
            <consortium name="RefSeq"/>
        </authorList>
    </citation>
    <scope>IDENTIFICATION</scope>
    <source>
        <tissue evidence="3">Leaf</tissue>
    </source>
</reference>
<accession>A0A6J0JKF8</accession>